<accession>A0ABD3MH90</accession>
<dbReference type="InterPro" id="IPR040911">
    <property type="entry name" value="Exostosin_GT47"/>
</dbReference>
<comment type="similarity">
    <text evidence="1">Belongs to the glycosyltransferase 47 family.</text>
</comment>
<feature type="domain" description="Exostosin GT47" evidence="4">
    <location>
        <begin position="182"/>
        <end position="438"/>
    </location>
</feature>
<keyword evidence="3" id="KW-0812">Transmembrane</keyword>
<protein>
    <recommendedName>
        <fullName evidence="4">Exostosin GT47 domain-containing protein</fullName>
    </recommendedName>
</protein>
<dbReference type="Pfam" id="PF03016">
    <property type="entry name" value="Exostosin_GT47"/>
    <property type="match status" value="1"/>
</dbReference>
<evidence type="ECO:0000313" key="6">
    <source>
        <dbReference type="Proteomes" id="UP001530315"/>
    </source>
</evidence>
<sequence length="503" mass="57843">MSGSTKYFPLGLKVAFILPALKDRMDVSTMPEVDDAGRMDEREDPALLRMERRSWALLMIILLFQCNLAMVISRRGIKSQRDSEDPDTSEGDHALGGAGRFHRHNAEDGERETNKRKWKPIAATLLLVFTIPIALISLFALTWFLRRKFSQESHAKKINGPQVGPFCNMESCFDYSRCSQDRVRKVYVYPPRSGVDWIIGDMLQFKEFLSQEKRWAKDILAPMTENPSIELTDNPDEACLFVVRGLCAFGNRCDWSEIFATDRLRALPYWNGNGRNHVIFDSSDDATSKFVTDDAILVRTAFVEHTFRHGFDIQLLLFAFHDMHEQAKSHPILQRTILASFQGKESWPVRAAVYELNNGNDVIASQRKAGPEFEKIMLDTKFALMPRGFGSHMHRLMEALTAGCIPIVISDGYVWPMEDRINWKSISFRFAESEVDRIMPFIRTIPDNVVQIMHDNIMRNYGLFVTITKTDTAITRIQDMIIKRREPHLSIHWEPDKIISFEG</sequence>
<keyword evidence="3" id="KW-1133">Transmembrane helix</keyword>
<evidence type="ECO:0000256" key="3">
    <source>
        <dbReference type="SAM" id="Phobius"/>
    </source>
</evidence>
<keyword evidence="6" id="KW-1185">Reference proteome</keyword>
<dbReference type="InterPro" id="IPR004263">
    <property type="entry name" value="Exostosin"/>
</dbReference>
<evidence type="ECO:0000313" key="5">
    <source>
        <dbReference type="EMBL" id="KAL3762248.1"/>
    </source>
</evidence>
<gene>
    <name evidence="5" type="ORF">ACHAW5_007197</name>
</gene>
<evidence type="ECO:0000259" key="4">
    <source>
        <dbReference type="Pfam" id="PF03016"/>
    </source>
</evidence>
<evidence type="ECO:0000256" key="2">
    <source>
        <dbReference type="SAM" id="MobiDB-lite"/>
    </source>
</evidence>
<feature type="region of interest" description="Disordered" evidence="2">
    <location>
        <begin position="79"/>
        <end position="115"/>
    </location>
</feature>
<feature type="transmembrane region" description="Helical" evidence="3">
    <location>
        <begin position="54"/>
        <end position="72"/>
    </location>
</feature>
<dbReference type="Proteomes" id="UP001530315">
    <property type="component" value="Unassembled WGS sequence"/>
</dbReference>
<feature type="compositionally biased region" description="Basic and acidic residues" evidence="2">
    <location>
        <begin position="104"/>
        <end position="115"/>
    </location>
</feature>
<dbReference type="AlphaFoldDB" id="A0ABD3MH90"/>
<keyword evidence="3" id="KW-0472">Membrane</keyword>
<organism evidence="5 6">
    <name type="scientific">Stephanodiscus triporus</name>
    <dbReference type="NCBI Taxonomy" id="2934178"/>
    <lineage>
        <taxon>Eukaryota</taxon>
        <taxon>Sar</taxon>
        <taxon>Stramenopiles</taxon>
        <taxon>Ochrophyta</taxon>
        <taxon>Bacillariophyta</taxon>
        <taxon>Coscinodiscophyceae</taxon>
        <taxon>Thalassiosirophycidae</taxon>
        <taxon>Stephanodiscales</taxon>
        <taxon>Stephanodiscaceae</taxon>
        <taxon>Stephanodiscus</taxon>
    </lineage>
</organism>
<comment type="caution">
    <text evidence="5">The sequence shown here is derived from an EMBL/GenBank/DDBJ whole genome shotgun (WGS) entry which is preliminary data.</text>
</comment>
<reference evidence="5 6" key="1">
    <citation type="submission" date="2024-10" db="EMBL/GenBank/DDBJ databases">
        <title>Updated reference genomes for cyclostephanoid diatoms.</title>
        <authorList>
            <person name="Roberts W.R."/>
            <person name="Alverson A.J."/>
        </authorList>
    </citation>
    <scope>NUCLEOTIDE SEQUENCE [LARGE SCALE GENOMIC DNA]</scope>
    <source>
        <strain evidence="5 6">AJA276-08</strain>
    </source>
</reference>
<feature type="transmembrane region" description="Helical" evidence="3">
    <location>
        <begin position="121"/>
        <end position="145"/>
    </location>
</feature>
<proteinExistence type="inferred from homology"/>
<name>A0ABD3MH90_9STRA</name>
<dbReference type="PANTHER" id="PTHR11062">
    <property type="entry name" value="EXOSTOSIN HEPARAN SULFATE GLYCOSYLTRANSFERASE -RELATED"/>
    <property type="match status" value="1"/>
</dbReference>
<dbReference type="PANTHER" id="PTHR11062:SF73">
    <property type="entry name" value="EXOSTOSIN-LIKE 3"/>
    <property type="match status" value="1"/>
</dbReference>
<dbReference type="EMBL" id="JALLAZ020001833">
    <property type="protein sequence ID" value="KAL3762248.1"/>
    <property type="molecule type" value="Genomic_DNA"/>
</dbReference>
<evidence type="ECO:0000256" key="1">
    <source>
        <dbReference type="ARBA" id="ARBA00010271"/>
    </source>
</evidence>